<dbReference type="PANTHER" id="PTHR43420:SF47">
    <property type="entry name" value="N-ACETYLTRANSFERASE DOMAIN-CONTAINING PROTEIN"/>
    <property type="match status" value="1"/>
</dbReference>
<evidence type="ECO:0000259" key="3">
    <source>
        <dbReference type="PROSITE" id="PS51186"/>
    </source>
</evidence>
<accession>A0A561PPI5</accession>
<evidence type="ECO:0000313" key="4">
    <source>
        <dbReference type="EMBL" id="TWF40010.1"/>
    </source>
</evidence>
<dbReference type="InterPro" id="IPR050680">
    <property type="entry name" value="YpeA/RimI_acetyltransf"/>
</dbReference>
<dbReference type="AlphaFoldDB" id="A0A561PPI5"/>
<dbReference type="InterPro" id="IPR000182">
    <property type="entry name" value="GNAT_dom"/>
</dbReference>
<dbReference type="GO" id="GO:0005840">
    <property type="term" value="C:ribosome"/>
    <property type="evidence" value="ECO:0007669"/>
    <property type="project" value="UniProtKB-KW"/>
</dbReference>
<keyword evidence="2" id="KW-0012">Acyltransferase</keyword>
<evidence type="ECO:0000256" key="1">
    <source>
        <dbReference type="ARBA" id="ARBA00022679"/>
    </source>
</evidence>
<dbReference type="Proteomes" id="UP000320811">
    <property type="component" value="Unassembled WGS sequence"/>
</dbReference>
<dbReference type="InterPro" id="IPR016181">
    <property type="entry name" value="Acyl_CoA_acyltransferase"/>
</dbReference>
<dbReference type="GO" id="GO:0016747">
    <property type="term" value="F:acyltransferase activity, transferring groups other than amino-acyl groups"/>
    <property type="evidence" value="ECO:0007669"/>
    <property type="project" value="InterPro"/>
</dbReference>
<keyword evidence="1" id="KW-0808">Transferase</keyword>
<dbReference type="CDD" id="cd04301">
    <property type="entry name" value="NAT_SF"/>
    <property type="match status" value="1"/>
</dbReference>
<dbReference type="EMBL" id="VIWO01000005">
    <property type="protein sequence ID" value="TWF40010.1"/>
    <property type="molecule type" value="Genomic_DNA"/>
</dbReference>
<dbReference type="Gene3D" id="3.40.630.30">
    <property type="match status" value="1"/>
</dbReference>
<gene>
    <name evidence="4" type="ORF">FHW36_105451</name>
</gene>
<dbReference type="OrthoDB" id="9792929at2"/>
<proteinExistence type="predicted"/>
<dbReference type="SUPFAM" id="SSF55729">
    <property type="entry name" value="Acyl-CoA N-acyltransferases (Nat)"/>
    <property type="match status" value="1"/>
</dbReference>
<dbReference type="InterPro" id="IPR008125">
    <property type="entry name" value="Streptothricin_AcTrfase"/>
</dbReference>
<reference evidence="4 5" key="1">
    <citation type="submission" date="2019-06" db="EMBL/GenBank/DDBJ databases">
        <title>Sorghum-associated microbial communities from plants grown in Nebraska, USA.</title>
        <authorList>
            <person name="Schachtman D."/>
        </authorList>
    </citation>
    <scope>NUCLEOTIDE SEQUENCE [LARGE SCALE GENOMIC DNA]</scope>
    <source>
        <strain evidence="4 5">1209</strain>
    </source>
</reference>
<protein>
    <submittedName>
        <fullName evidence="4">Ribosomal protein S18 acetylase RimI-like enzyme</fullName>
    </submittedName>
</protein>
<keyword evidence="4" id="KW-0689">Ribosomal protein</keyword>
<comment type="caution">
    <text evidence="4">The sequence shown here is derived from an EMBL/GenBank/DDBJ whole genome shotgun (WGS) entry which is preliminary data.</text>
</comment>
<feature type="domain" description="N-acetyltransferase" evidence="3">
    <location>
        <begin position="3"/>
        <end position="148"/>
    </location>
</feature>
<name>A0A561PPI5_9BACT</name>
<organism evidence="4 5">
    <name type="scientific">Chitinophaga polysaccharea</name>
    <dbReference type="NCBI Taxonomy" id="1293035"/>
    <lineage>
        <taxon>Bacteria</taxon>
        <taxon>Pseudomonadati</taxon>
        <taxon>Bacteroidota</taxon>
        <taxon>Chitinophagia</taxon>
        <taxon>Chitinophagales</taxon>
        <taxon>Chitinophagaceae</taxon>
        <taxon>Chitinophaga</taxon>
    </lineage>
</organism>
<dbReference type="PRINTS" id="PR01754">
    <property type="entry name" value="SACTRNSFRASE"/>
</dbReference>
<dbReference type="RefSeq" id="WP_145671176.1">
    <property type="nucleotide sequence ID" value="NZ_VIWO01000005.1"/>
</dbReference>
<evidence type="ECO:0000313" key="5">
    <source>
        <dbReference type="Proteomes" id="UP000320811"/>
    </source>
</evidence>
<evidence type="ECO:0000256" key="2">
    <source>
        <dbReference type="ARBA" id="ARBA00023315"/>
    </source>
</evidence>
<keyword evidence="4" id="KW-0687">Ribonucleoprotein</keyword>
<keyword evidence="5" id="KW-1185">Reference proteome</keyword>
<dbReference type="PANTHER" id="PTHR43420">
    <property type="entry name" value="ACETYLTRANSFERASE"/>
    <property type="match status" value="1"/>
</dbReference>
<dbReference type="Pfam" id="PF00583">
    <property type="entry name" value="Acetyltransf_1"/>
    <property type="match status" value="1"/>
</dbReference>
<dbReference type="PROSITE" id="PS51186">
    <property type="entry name" value="GNAT"/>
    <property type="match status" value="1"/>
</dbReference>
<sequence>MEYKIRKVGLEHLNDAAELFNLYRVFYRQADDYEKCKQFIRERLDNEQSNIFLVYVEDKAVGFVQLYKMYHYIKLAKQWLLSDLFVHPDYRGKGLSVALIDRSKQWCNETEACGLMLETEKTNDIGNKLYPRCGFEYDGQHNYYYWWK</sequence>